<reference evidence="2" key="1">
    <citation type="submission" date="2014-12" db="EMBL/GenBank/DDBJ databases">
        <title>Complete genome sequence of a multi-drug resistant Klebsiella pneumoniae.</title>
        <authorList>
            <person name="Hua X."/>
            <person name="Chen Q."/>
            <person name="Li X."/>
            <person name="Feng Y."/>
            <person name="Ruan Z."/>
            <person name="Yu Y."/>
        </authorList>
    </citation>
    <scope>NUCLEOTIDE SEQUENCE [LARGE SCALE GENOMIC DNA]</scope>
    <source>
        <strain evidence="2">5.12</strain>
    </source>
</reference>
<reference evidence="1 2" key="2">
    <citation type="submission" date="2020-04" db="EMBL/GenBank/DDBJ databases">
        <title>Complete genome sequence of Alteromonas pelagimontana 5.12T.</title>
        <authorList>
            <person name="Sinha R.K."/>
            <person name="Krishnan K.P."/>
            <person name="Kurian J.P."/>
        </authorList>
    </citation>
    <scope>NUCLEOTIDE SEQUENCE [LARGE SCALE GENOMIC DNA]</scope>
    <source>
        <strain evidence="1 2">5.12</strain>
    </source>
</reference>
<evidence type="ECO:0000313" key="1">
    <source>
        <dbReference type="EMBL" id="QJR79838.1"/>
    </source>
</evidence>
<dbReference type="OrthoDB" id="6335874at2"/>
<name>A0A6M4MAK2_9ALTE</name>
<dbReference type="InterPro" id="IPR008972">
    <property type="entry name" value="Cupredoxin"/>
</dbReference>
<proteinExistence type="predicted"/>
<dbReference type="AlphaFoldDB" id="A0A6M4MAK2"/>
<accession>A0A6M4MAK2</accession>
<evidence type="ECO:0000313" key="2">
    <source>
        <dbReference type="Proteomes" id="UP000219285"/>
    </source>
</evidence>
<organism evidence="1 2">
    <name type="scientific">Alteromonas pelagimontana</name>
    <dbReference type="NCBI Taxonomy" id="1858656"/>
    <lineage>
        <taxon>Bacteria</taxon>
        <taxon>Pseudomonadati</taxon>
        <taxon>Pseudomonadota</taxon>
        <taxon>Gammaproteobacteria</taxon>
        <taxon>Alteromonadales</taxon>
        <taxon>Alteromonadaceae</taxon>
        <taxon>Alteromonas/Salinimonas group</taxon>
        <taxon>Alteromonas</taxon>
    </lineage>
</organism>
<dbReference type="Gene3D" id="2.60.40.420">
    <property type="entry name" value="Cupredoxins - blue copper proteins"/>
    <property type="match status" value="1"/>
</dbReference>
<keyword evidence="2" id="KW-1185">Reference proteome</keyword>
<dbReference type="Pfam" id="PF08985">
    <property type="entry name" value="DP-EP"/>
    <property type="match status" value="1"/>
</dbReference>
<gene>
    <name evidence="1" type="ORF">CA267_003085</name>
</gene>
<dbReference type="KEGG" id="apel:CA267_003085"/>
<protein>
    <submittedName>
        <fullName evidence="1">DP-EP family protein</fullName>
    </submittedName>
</protein>
<dbReference type="Proteomes" id="UP000219285">
    <property type="component" value="Chromosome"/>
</dbReference>
<dbReference type="InterPro" id="IPR015078">
    <property type="entry name" value="DP-EP"/>
</dbReference>
<dbReference type="SUPFAM" id="SSF49503">
    <property type="entry name" value="Cupredoxins"/>
    <property type="match status" value="1"/>
</dbReference>
<dbReference type="EMBL" id="CP052766">
    <property type="protein sequence ID" value="QJR79838.1"/>
    <property type="molecule type" value="Genomic_DNA"/>
</dbReference>
<dbReference type="RefSeq" id="WP_075608845.1">
    <property type="nucleotide sequence ID" value="NZ_CP052766.1"/>
</dbReference>
<sequence length="124" mass="13738">MTGDAQMKGFTVAIKQNGDDITFDIKDEAGNDATAPIQIDAPDTTIEYSLINNNDEWIFCDPKVEGDDKQNLQITLGKNKQQVIILDSDADNEDICLRLVVARLATPDVQYTSPDPQIKNKPEN</sequence>